<feature type="transmembrane region" description="Helical" evidence="5">
    <location>
        <begin position="167"/>
        <end position="189"/>
    </location>
</feature>
<keyword evidence="7" id="KW-1185">Reference proteome</keyword>
<comment type="subcellular location">
    <subcellularLocation>
        <location evidence="1">Membrane</location>
        <topology evidence="1">Multi-pass membrane protein</topology>
    </subcellularLocation>
</comment>
<dbReference type="GO" id="GO:0007605">
    <property type="term" value="P:sensory perception of sound"/>
    <property type="evidence" value="ECO:0007669"/>
    <property type="project" value="TreeGrafter"/>
</dbReference>
<feature type="transmembrane region" description="Helical" evidence="5">
    <location>
        <begin position="209"/>
        <end position="234"/>
    </location>
</feature>
<gene>
    <name evidence="6" type="primary">LHFPL3-L</name>
    <name evidence="6" type="ORF">Hamer_G014002</name>
</gene>
<reference evidence="6" key="1">
    <citation type="journal article" date="2021" name="Sci. Adv.">
        <title>The American lobster genome reveals insights on longevity, neural, and immune adaptations.</title>
        <authorList>
            <person name="Polinski J.M."/>
            <person name="Zimin A.V."/>
            <person name="Clark K.F."/>
            <person name="Kohn A.B."/>
            <person name="Sadowski N."/>
            <person name="Timp W."/>
            <person name="Ptitsyn A."/>
            <person name="Khanna P."/>
            <person name="Romanova D.Y."/>
            <person name="Williams P."/>
            <person name="Greenwood S.J."/>
            <person name="Moroz L.L."/>
            <person name="Walt D.R."/>
            <person name="Bodnar A.G."/>
        </authorList>
    </citation>
    <scope>NUCLEOTIDE SEQUENCE</scope>
    <source>
        <strain evidence="6">GMGI-L3</strain>
    </source>
</reference>
<organism evidence="6 7">
    <name type="scientific">Homarus americanus</name>
    <name type="common">American lobster</name>
    <dbReference type="NCBI Taxonomy" id="6706"/>
    <lineage>
        <taxon>Eukaryota</taxon>
        <taxon>Metazoa</taxon>
        <taxon>Ecdysozoa</taxon>
        <taxon>Arthropoda</taxon>
        <taxon>Crustacea</taxon>
        <taxon>Multicrustacea</taxon>
        <taxon>Malacostraca</taxon>
        <taxon>Eumalacostraca</taxon>
        <taxon>Eucarida</taxon>
        <taxon>Decapoda</taxon>
        <taxon>Pleocyemata</taxon>
        <taxon>Astacidea</taxon>
        <taxon>Nephropoidea</taxon>
        <taxon>Nephropidae</taxon>
        <taxon>Homarus</taxon>
    </lineage>
</organism>
<evidence type="ECO:0000256" key="1">
    <source>
        <dbReference type="ARBA" id="ARBA00004141"/>
    </source>
</evidence>
<dbReference type="PANTHER" id="PTHR12489">
    <property type="entry name" value="LIPOMA HMGIC FUSION PARTNER-LIKE PROTEIN"/>
    <property type="match status" value="1"/>
</dbReference>
<evidence type="ECO:0000313" key="7">
    <source>
        <dbReference type="Proteomes" id="UP000747542"/>
    </source>
</evidence>
<dbReference type="AlphaFoldDB" id="A0A8J5JN65"/>
<dbReference type="Pfam" id="PF10242">
    <property type="entry name" value="L_HMGIC_fpl"/>
    <property type="match status" value="1"/>
</dbReference>
<evidence type="ECO:0000256" key="4">
    <source>
        <dbReference type="ARBA" id="ARBA00023136"/>
    </source>
</evidence>
<evidence type="ECO:0000313" key="6">
    <source>
        <dbReference type="EMBL" id="KAG7161367.1"/>
    </source>
</evidence>
<dbReference type="InterPro" id="IPR019372">
    <property type="entry name" value="LHFPL"/>
</dbReference>
<keyword evidence="4 5" id="KW-0472">Membrane</keyword>
<feature type="transmembrane region" description="Helical" evidence="5">
    <location>
        <begin position="130"/>
        <end position="155"/>
    </location>
</feature>
<dbReference type="Gene3D" id="1.20.140.150">
    <property type="match status" value="1"/>
</dbReference>
<sequence>MKKTEKNIEYADQAHIYTTNYIRNSKAIGVLWGVFTICFAIINIVVFVQPQWIGDTQDSKGTGGTYDPVGAIVLHLWCPLMVSWDDGVNGASGGYFGLWKWCAGGREGTELECTGKLDDFTTLLNIPSKAATILVGLSVVITLLCICSMLLFFFFHSSTVFHMAGSMQLLSAILLLVGVVVFPAGWAAGEVRKVCGPTARQYNMGECEVRWAYILAIIGILDAAVLSALAFVLATRHVKLQAEPEPLYGGSVYKGQMNAGFVGDAGSLAGSRKSLNLQPVMLMPHPDNDRFSEFSHHTGRSKNSAYRAHYASSVQNFQL</sequence>
<dbReference type="GO" id="GO:0005886">
    <property type="term" value="C:plasma membrane"/>
    <property type="evidence" value="ECO:0007669"/>
    <property type="project" value="TreeGrafter"/>
</dbReference>
<dbReference type="PANTHER" id="PTHR12489:SF1">
    <property type="entry name" value="LP10272P"/>
    <property type="match status" value="1"/>
</dbReference>
<evidence type="ECO:0000256" key="2">
    <source>
        <dbReference type="ARBA" id="ARBA00022692"/>
    </source>
</evidence>
<protein>
    <submittedName>
        <fullName evidence="6">LHFPL tetraspan subfamily member 3 protein-like</fullName>
    </submittedName>
</protein>
<evidence type="ECO:0000256" key="3">
    <source>
        <dbReference type="ARBA" id="ARBA00022989"/>
    </source>
</evidence>
<dbReference type="EMBL" id="JAHLQT010029499">
    <property type="protein sequence ID" value="KAG7161367.1"/>
    <property type="molecule type" value="Genomic_DNA"/>
</dbReference>
<dbReference type="Proteomes" id="UP000747542">
    <property type="component" value="Unassembled WGS sequence"/>
</dbReference>
<accession>A0A8J5JN65</accession>
<keyword evidence="3 5" id="KW-1133">Transmembrane helix</keyword>
<name>A0A8J5JN65_HOMAM</name>
<evidence type="ECO:0000256" key="5">
    <source>
        <dbReference type="SAM" id="Phobius"/>
    </source>
</evidence>
<comment type="caution">
    <text evidence="6">The sequence shown here is derived from an EMBL/GenBank/DDBJ whole genome shotgun (WGS) entry which is preliminary data.</text>
</comment>
<keyword evidence="2 5" id="KW-0812">Transmembrane</keyword>
<proteinExistence type="predicted"/>
<feature type="transmembrane region" description="Helical" evidence="5">
    <location>
        <begin position="27"/>
        <end position="48"/>
    </location>
</feature>